<accession>A0A9P1H9W0</accession>
<organism evidence="1 2">
    <name type="scientific">Parascedosporium putredinis</name>
    <dbReference type="NCBI Taxonomy" id="1442378"/>
    <lineage>
        <taxon>Eukaryota</taxon>
        <taxon>Fungi</taxon>
        <taxon>Dikarya</taxon>
        <taxon>Ascomycota</taxon>
        <taxon>Pezizomycotina</taxon>
        <taxon>Sordariomycetes</taxon>
        <taxon>Hypocreomycetidae</taxon>
        <taxon>Microascales</taxon>
        <taxon>Microascaceae</taxon>
        <taxon>Parascedosporium</taxon>
    </lineage>
</organism>
<evidence type="ECO:0000313" key="1">
    <source>
        <dbReference type="EMBL" id="CAI4217925.1"/>
    </source>
</evidence>
<dbReference type="EMBL" id="CALLCH030000017">
    <property type="protein sequence ID" value="CAI4217925.1"/>
    <property type="molecule type" value="Genomic_DNA"/>
</dbReference>
<evidence type="ECO:0000313" key="2">
    <source>
        <dbReference type="Proteomes" id="UP000838763"/>
    </source>
</evidence>
<name>A0A9P1H9W0_9PEZI</name>
<reference evidence="1" key="1">
    <citation type="submission" date="2022-11" db="EMBL/GenBank/DDBJ databases">
        <authorList>
            <person name="Scott C."/>
            <person name="Bruce N."/>
        </authorList>
    </citation>
    <scope>NUCLEOTIDE SEQUENCE</scope>
</reference>
<dbReference type="AlphaFoldDB" id="A0A9P1H9W0"/>
<protein>
    <submittedName>
        <fullName evidence="1">Uncharacterized protein</fullName>
    </submittedName>
</protein>
<sequence length="111" mass="12649">MPATTSRYTRAPEGLNCPSPLAARGLARPSPLTLEVTVKRMLPLPLLKPRVMILPHTDASMVARIVAPAEYLTPIDRIEKKRAEEREREEKRKYELSHLWSAPFRHLARGQ</sequence>
<gene>
    <name evidence="1" type="ORF">PPNO1_LOCUS7520</name>
</gene>
<keyword evidence="2" id="KW-1185">Reference proteome</keyword>
<dbReference type="Proteomes" id="UP000838763">
    <property type="component" value="Unassembled WGS sequence"/>
</dbReference>
<comment type="caution">
    <text evidence="1">The sequence shown here is derived from an EMBL/GenBank/DDBJ whole genome shotgun (WGS) entry which is preliminary data.</text>
</comment>
<proteinExistence type="predicted"/>